<evidence type="ECO:0000256" key="1">
    <source>
        <dbReference type="SAM" id="Coils"/>
    </source>
</evidence>
<feature type="coiled-coil region" evidence="1">
    <location>
        <begin position="289"/>
        <end position="345"/>
    </location>
</feature>
<organism evidence="3 4">
    <name type="scientific">Cylindrodendrum hubeiense</name>
    <dbReference type="NCBI Taxonomy" id="595255"/>
    <lineage>
        <taxon>Eukaryota</taxon>
        <taxon>Fungi</taxon>
        <taxon>Dikarya</taxon>
        <taxon>Ascomycota</taxon>
        <taxon>Pezizomycotina</taxon>
        <taxon>Sordariomycetes</taxon>
        <taxon>Hypocreomycetidae</taxon>
        <taxon>Hypocreales</taxon>
        <taxon>Nectriaceae</taxon>
        <taxon>Cylindrodendrum</taxon>
    </lineage>
</organism>
<keyword evidence="4" id="KW-1185">Reference proteome</keyword>
<accession>A0A9P5L588</accession>
<feature type="compositionally biased region" description="Polar residues" evidence="2">
    <location>
        <begin position="401"/>
        <end position="411"/>
    </location>
</feature>
<evidence type="ECO:0000256" key="2">
    <source>
        <dbReference type="SAM" id="MobiDB-lite"/>
    </source>
</evidence>
<protein>
    <submittedName>
        <fullName evidence="3">Uncharacterized protein</fullName>
    </submittedName>
</protein>
<feature type="region of interest" description="Disordered" evidence="2">
    <location>
        <begin position="95"/>
        <end position="172"/>
    </location>
</feature>
<name>A0A9P5L588_9HYPO</name>
<feature type="region of interest" description="Disordered" evidence="2">
    <location>
        <begin position="363"/>
        <end position="388"/>
    </location>
</feature>
<sequence>MHINPSGNSGRGQSNDFHPTSMGNSQEHEVTFQQVRRLDTFPGGTSQPLRSLTAEASQLWSGVTNAPAKTPARPSVAQVAKKQGAVKAMAAMFEGEEPKEPSPSRQKPQSRTQSLVSHYSQSPEKSIRSSRSGSAWTQQSARMPSSTSQNQQHSRNLSGNINQKGNSMFDPEVKSSVNENVVLRKESPMGVGNAAQGFPLDKPQIMLFRKPTPSRKPVPEMNRASLQSPPSLGTMIPHPEQPPIAQHLNLLRPSSSTTNIRQEVEFLLPHSASTPTPRPGSTTMLHAQIRSLQRQLDSKAEEATQLRRQLEVQEIADVGTMSQQLRQAMKEAQTWKERAEAAERRVKVFERFTARLRGMREAAATVDGRSHGSSSASDSTVHDGGGKEDEQAFYQNQHLTSAGNQRIGRQSSHAHESDTSGRTEDAGVITARIRKCLHRGPGRTDGAMDSPPPCIRDLVDRARGVGREDRMRELSQSAVEVWVTAQELFDLEESQQR</sequence>
<comment type="caution">
    <text evidence="3">The sequence shown here is derived from an EMBL/GenBank/DDBJ whole genome shotgun (WGS) entry which is preliminary data.</text>
</comment>
<feature type="compositionally biased region" description="Basic and acidic residues" evidence="2">
    <location>
        <begin position="413"/>
        <end position="425"/>
    </location>
</feature>
<dbReference type="EMBL" id="JAANBB010000302">
    <property type="protein sequence ID" value="KAF7544473.1"/>
    <property type="molecule type" value="Genomic_DNA"/>
</dbReference>
<feature type="compositionally biased region" description="Polar residues" evidence="2">
    <location>
        <begin position="103"/>
        <end position="166"/>
    </location>
</feature>
<feature type="compositionally biased region" description="Polar residues" evidence="2">
    <location>
        <begin position="1"/>
        <end position="25"/>
    </location>
</feature>
<gene>
    <name evidence="3" type="ORF">G7Z17_g9931</name>
</gene>
<keyword evidence="1" id="KW-0175">Coiled coil</keyword>
<evidence type="ECO:0000313" key="4">
    <source>
        <dbReference type="Proteomes" id="UP000722485"/>
    </source>
</evidence>
<dbReference type="OrthoDB" id="9994905at2759"/>
<proteinExistence type="predicted"/>
<dbReference type="AlphaFoldDB" id="A0A9P5L588"/>
<feature type="region of interest" description="Disordered" evidence="2">
    <location>
        <begin position="1"/>
        <end position="53"/>
    </location>
</feature>
<feature type="region of interest" description="Disordered" evidence="2">
    <location>
        <begin position="401"/>
        <end position="427"/>
    </location>
</feature>
<dbReference type="Proteomes" id="UP000722485">
    <property type="component" value="Unassembled WGS sequence"/>
</dbReference>
<evidence type="ECO:0000313" key="3">
    <source>
        <dbReference type="EMBL" id="KAF7544473.1"/>
    </source>
</evidence>
<reference evidence="3" key="1">
    <citation type="submission" date="2020-03" db="EMBL/GenBank/DDBJ databases">
        <title>Draft Genome Sequence of Cylindrodendrum hubeiense.</title>
        <authorList>
            <person name="Buettner E."/>
            <person name="Kellner H."/>
        </authorList>
    </citation>
    <scope>NUCLEOTIDE SEQUENCE</scope>
    <source>
        <strain evidence="3">IHI 201604</strain>
    </source>
</reference>
<feature type="compositionally biased region" description="Polar residues" evidence="2">
    <location>
        <begin position="43"/>
        <end position="53"/>
    </location>
</feature>